<dbReference type="GO" id="GO:0048513">
    <property type="term" value="P:animal organ development"/>
    <property type="evidence" value="ECO:0007669"/>
    <property type="project" value="UniProtKB-ARBA"/>
</dbReference>
<dbReference type="PROSITE" id="PS50268">
    <property type="entry name" value="CADHERIN_2"/>
    <property type="match status" value="5"/>
</dbReference>
<dbReference type="PANTHER" id="PTHR24025">
    <property type="entry name" value="DESMOGLEIN FAMILY MEMBER"/>
    <property type="match status" value="1"/>
</dbReference>
<feature type="domain" description="Cadherin" evidence="14">
    <location>
        <begin position="211"/>
        <end position="314"/>
    </location>
</feature>
<dbReference type="GO" id="GO:0005886">
    <property type="term" value="C:plasma membrane"/>
    <property type="evidence" value="ECO:0007669"/>
    <property type="project" value="UniProtKB-SubCell"/>
</dbReference>
<dbReference type="SMART" id="SM00112">
    <property type="entry name" value="CA"/>
    <property type="match status" value="5"/>
</dbReference>
<dbReference type="FunFam" id="2.60.40.60:FF:000039">
    <property type="entry name" value="FAT atypical cadherin 3"/>
    <property type="match status" value="1"/>
</dbReference>
<feature type="domain" description="Cadherin" evidence="14">
    <location>
        <begin position="679"/>
        <end position="782"/>
    </location>
</feature>
<dbReference type="Proteomes" id="UP000653454">
    <property type="component" value="Unassembled WGS sequence"/>
</dbReference>
<dbReference type="InterPro" id="IPR050971">
    <property type="entry name" value="Cadherin-domain_protein"/>
</dbReference>
<dbReference type="PRINTS" id="PR00205">
    <property type="entry name" value="CADHERIN"/>
</dbReference>
<dbReference type="SUPFAM" id="SSF49313">
    <property type="entry name" value="Cadherin-like"/>
    <property type="match status" value="6"/>
</dbReference>
<dbReference type="GO" id="GO:0030154">
    <property type="term" value="P:cell differentiation"/>
    <property type="evidence" value="ECO:0007669"/>
    <property type="project" value="UniProtKB-ARBA"/>
</dbReference>
<organism evidence="15 16">
    <name type="scientific">Plutella xylostella</name>
    <name type="common">Diamondback moth</name>
    <name type="synonym">Plutella maculipennis</name>
    <dbReference type="NCBI Taxonomy" id="51655"/>
    <lineage>
        <taxon>Eukaryota</taxon>
        <taxon>Metazoa</taxon>
        <taxon>Ecdysozoa</taxon>
        <taxon>Arthropoda</taxon>
        <taxon>Hexapoda</taxon>
        <taxon>Insecta</taxon>
        <taxon>Pterygota</taxon>
        <taxon>Neoptera</taxon>
        <taxon>Endopterygota</taxon>
        <taxon>Lepidoptera</taxon>
        <taxon>Glossata</taxon>
        <taxon>Ditrysia</taxon>
        <taxon>Yponomeutoidea</taxon>
        <taxon>Plutellidae</taxon>
        <taxon>Plutella</taxon>
    </lineage>
</organism>
<feature type="domain" description="Cadherin" evidence="14">
    <location>
        <begin position="572"/>
        <end position="671"/>
    </location>
</feature>
<evidence type="ECO:0000256" key="11">
    <source>
        <dbReference type="ARBA" id="ARBA00023180"/>
    </source>
</evidence>
<keyword evidence="11" id="KW-0325">Glycoprotein</keyword>
<keyword evidence="5" id="KW-0677">Repeat</keyword>
<evidence type="ECO:0000256" key="13">
    <source>
        <dbReference type="SAM" id="MobiDB-lite"/>
    </source>
</evidence>
<dbReference type="AlphaFoldDB" id="A0A8S4EXC8"/>
<evidence type="ECO:0000256" key="12">
    <source>
        <dbReference type="PROSITE-ProRule" id="PRU00043"/>
    </source>
</evidence>
<dbReference type="FunFam" id="2.60.40.60:FF:000118">
    <property type="entry name" value="protocadherin Fat 4"/>
    <property type="match status" value="1"/>
</dbReference>
<evidence type="ECO:0000256" key="5">
    <source>
        <dbReference type="ARBA" id="ARBA00022737"/>
    </source>
</evidence>
<dbReference type="InterPro" id="IPR015919">
    <property type="entry name" value="Cadherin-like_sf"/>
</dbReference>
<comment type="caution">
    <text evidence="15">The sequence shown here is derived from an EMBL/GenBank/DDBJ whole genome shotgun (WGS) entry which is preliminary data.</text>
</comment>
<keyword evidence="2" id="KW-0245">EGF-like domain</keyword>
<dbReference type="PROSITE" id="PS00232">
    <property type="entry name" value="CADHERIN_1"/>
    <property type="match status" value="3"/>
</dbReference>
<dbReference type="GO" id="GO:0001736">
    <property type="term" value="P:establishment of planar polarity"/>
    <property type="evidence" value="ECO:0007669"/>
    <property type="project" value="UniProtKB-ARBA"/>
</dbReference>
<dbReference type="GO" id="GO:0005509">
    <property type="term" value="F:calcium ion binding"/>
    <property type="evidence" value="ECO:0007669"/>
    <property type="project" value="UniProtKB-UniRule"/>
</dbReference>
<protein>
    <submittedName>
        <fullName evidence="15">(diamondback moth) hypothetical protein</fullName>
    </submittedName>
</protein>
<keyword evidence="6 12" id="KW-0106">Calcium</keyword>
<evidence type="ECO:0000256" key="2">
    <source>
        <dbReference type="ARBA" id="ARBA00022536"/>
    </source>
</evidence>
<reference evidence="15" key="1">
    <citation type="submission" date="2020-11" db="EMBL/GenBank/DDBJ databases">
        <authorList>
            <person name="Whiteford S."/>
        </authorList>
    </citation>
    <scope>NUCLEOTIDE SEQUENCE</scope>
</reference>
<evidence type="ECO:0000256" key="7">
    <source>
        <dbReference type="ARBA" id="ARBA00022889"/>
    </source>
</evidence>
<evidence type="ECO:0000313" key="16">
    <source>
        <dbReference type="Proteomes" id="UP000653454"/>
    </source>
</evidence>
<dbReference type="FunFam" id="2.60.40.60:FF:000345">
    <property type="entry name" value="Cadherin 2"/>
    <property type="match status" value="1"/>
</dbReference>
<keyword evidence="9" id="KW-0472">Membrane</keyword>
<gene>
    <name evidence="15" type="ORF">PLXY2_LOCUS6751</name>
</gene>
<evidence type="ECO:0000256" key="10">
    <source>
        <dbReference type="ARBA" id="ARBA00023157"/>
    </source>
</evidence>
<dbReference type="EMBL" id="CAJHNJ030000022">
    <property type="protein sequence ID" value="CAG9119461.1"/>
    <property type="molecule type" value="Genomic_DNA"/>
</dbReference>
<keyword evidence="4" id="KW-0732">Signal</keyword>
<feature type="region of interest" description="Disordered" evidence="13">
    <location>
        <begin position="412"/>
        <end position="437"/>
    </location>
</feature>
<evidence type="ECO:0000256" key="9">
    <source>
        <dbReference type="ARBA" id="ARBA00023136"/>
    </source>
</evidence>
<keyword evidence="7" id="KW-0130">Cell adhesion</keyword>
<feature type="region of interest" description="Disordered" evidence="13">
    <location>
        <begin position="537"/>
        <end position="563"/>
    </location>
</feature>
<dbReference type="GO" id="GO:0007163">
    <property type="term" value="P:establishment or maintenance of cell polarity"/>
    <property type="evidence" value="ECO:0007669"/>
    <property type="project" value="UniProtKB-ARBA"/>
</dbReference>
<evidence type="ECO:0000313" key="15">
    <source>
        <dbReference type="EMBL" id="CAG9119461.1"/>
    </source>
</evidence>
<keyword evidence="8" id="KW-1133">Transmembrane helix</keyword>
<evidence type="ECO:0000256" key="3">
    <source>
        <dbReference type="ARBA" id="ARBA00022692"/>
    </source>
</evidence>
<feature type="domain" description="Cadherin" evidence="14">
    <location>
        <begin position="785"/>
        <end position="892"/>
    </location>
</feature>
<accession>A0A8S4EXC8</accession>
<dbReference type="PANTHER" id="PTHR24025:SF23">
    <property type="entry name" value="NEURAL-CADHERIN"/>
    <property type="match status" value="1"/>
</dbReference>
<dbReference type="GO" id="GO:0007156">
    <property type="term" value="P:homophilic cell adhesion via plasma membrane adhesion molecules"/>
    <property type="evidence" value="ECO:0007669"/>
    <property type="project" value="InterPro"/>
</dbReference>
<comment type="subcellular location">
    <subcellularLocation>
        <location evidence="1">Cell membrane</location>
        <topology evidence="1">Single-pass type I membrane protein</topology>
    </subcellularLocation>
</comment>
<keyword evidence="3" id="KW-0812">Transmembrane</keyword>
<proteinExistence type="predicted"/>
<sequence length="958" mass="105843">MLKAAPRGIGRRRRVGTWRGAAAGGGGGAAAEARRSAAGWAGLYPGLRRNNFAHQVALDGGIGDQQLSAAVLVNISIVDVNNKPPVFVEPGTISVKENTQVGTIIYRAEAHDLDDQPVLRYSIDRDSSIARDEDGVLVPPTDYDYVSLFDLNNVDGSLRVARIIDRERIEMVKLVLTVQDMAALDSGPPQKASATLTIMIEDENDNNPKFRKPFYKSSITENSKNGVNIATVVADDADKNRTMTYFLEGPENLTSLVHLDSKTGEIVVANRIDHEACAYMNLTVTAVDSGQPARRAAVDLFIQVLDENDNNPYFPPSPSSYIIPENAAPGTVVATIAANDADSADYSKITYLLDRVSTQVGRGTECLLRWVEWWRPSRQTTPTAPTTARSPIYWTECLLRWVEGPSVYSDGLSGGDHRGKRRRQRRLQQDHLSTGPSVYSGGLRDRVSTQVGRVVATIVANVADSADYSKITYLLDRVSTQVGRGTECLLRWVEWWRWRPSRQTTPTAPTTARSPIYWAECLLRWIEGPSVYSGGLSGGEHCGKRRRQRRLQQDHLSTGPSVYSGGLRDRVSTQVGGVVATIAASHADSADYSKITYLLDRVSTQGKFLINADTGTVTVSDYLDRETQATYNLVIEAWDNYQFGYLSGESRNAFKQIVVHVEDVNDNAPILQLPPDCTTVTEFHKHREPITSVRATDADDTATPNGRVQFHLVGGKGHDLFRFEQVGGDANTGRLFAKQPLKDRFGNYTLIVEARDLGTPANVARGELRVCVTDYNDHAPVFLYPPQNVTVKVPENATIGTTILEVHAIDGDIGSNGAVRYRLRQDAGGGWRAFSVQATSGALRTTVPLDRDKQTVYQLRIEAYDLGIPTPLSSDLDLTIYVQNVDNYRPRFPERNLQLNFTENGQPAENSVYLPSVIERDPIDRGDEPILPVCYYIVEGNEDGVFELLRDSHRYVLI</sequence>
<dbReference type="InterPro" id="IPR002126">
    <property type="entry name" value="Cadherin-like_dom"/>
</dbReference>
<dbReference type="CDD" id="cd11304">
    <property type="entry name" value="Cadherin_repeat"/>
    <property type="match status" value="6"/>
</dbReference>
<keyword evidence="10" id="KW-1015">Disulfide bond</keyword>
<feature type="domain" description="Cadherin" evidence="14">
    <location>
        <begin position="87"/>
        <end position="210"/>
    </location>
</feature>
<dbReference type="GO" id="GO:0048589">
    <property type="term" value="P:developmental growth"/>
    <property type="evidence" value="ECO:0007669"/>
    <property type="project" value="UniProtKB-ARBA"/>
</dbReference>
<dbReference type="Pfam" id="PF00028">
    <property type="entry name" value="Cadherin"/>
    <property type="match status" value="5"/>
</dbReference>
<evidence type="ECO:0000256" key="6">
    <source>
        <dbReference type="ARBA" id="ARBA00022837"/>
    </source>
</evidence>
<name>A0A8S4EXC8_PLUXY</name>
<evidence type="ECO:0000256" key="4">
    <source>
        <dbReference type="ARBA" id="ARBA00022729"/>
    </source>
</evidence>
<dbReference type="GO" id="GO:0005911">
    <property type="term" value="C:cell-cell junction"/>
    <property type="evidence" value="ECO:0007669"/>
    <property type="project" value="TreeGrafter"/>
</dbReference>
<dbReference type="GO" id="GO:0048731">
    <property type="term" value="P:system development"/>
    <property type="evidence" value="ECO:0007669"/>
    <property type="project" value="UniProtKB-ARBA"/>
</dbReference>
<keyword evidence="16" id="KW-1185">Reference proteome</keyword>
<evidence type="ECO:0000256" key="8">
    <source>
        <dbReference type="ARBA" id="ARBA00022989"/>
    </source>
</evidence>
<evidence type="ECO:0000256" key="1">
    <source>
        <dbReference type="ARBA" id="ARBA00004251"/>
    </source>
</evidence>
<dbReference type="Gene3D" id="2.60.40.60">
    <property type="entry name" value="Cadherins"/>
    <property type="match status" value="6"/>
</dbReference>
<dbReference type="InterPro" id="IPR020894">
    <property type="entry name" value="Cadherin_CS"/>
</dbReference>
<evidence type="ECO:0000259" key="14">
    <source>
        <dbReference type="PROSITE" id="PS50268"/>
    </source>
</evidence>